<keyword evidence="8" id="KW-0378">Hydrolase</keyword>
<dbReference type="Gene3D" id="3.10.20.370">
    <property type="match status" value="1"/>
</dbReference>
<gene>
    <name evidence="13" type="ORF">SmJEL517_g04106</name>
</gene>
<dbReference type="InterPro" id="IPR000477">
    <property type="entry name" value="RT_dom"/>
</dbReference>
<dbReference type="GO" id="GO:0015074">
    <property type="term" value="P:DNA integration"/>
    <property type="evidence" value="ECO:0007669"/>
    <property type="project" value="InterPro"/>
</dbReference>
<dbReference type="PANTHER" id="PTHR37984:SF5">
    <property type="entry name" value="PROTEIN NYNRIN-LIKE"/>
    <property type="match status" value="1"/>
</dbReference>
<evidence type="ECO:0000256" key="1">
    <source>
        <dbReference type="ARBA" id="ARBA00012493"/>
    </source>
</evidence>
<dbReference type="InterPro" id="IPR001584">
    <property type="entry name" value="Integrase_cat-core"/>
</dbReference>
<dbReference type="SUPFAM" id="SSF53098">
    <property type="entry name" value="Ribonuclease H-like"/>
    <property type="match status" value="1"/>
</dbReference>
<dbReference type="Proteomes" id="UP000319731">
    <property type="component" value="Unassembled WGS sequence"/>
</dbReference>
<dbReference type="PROSITE" id="PS00141">
    <property type="entry name" value="ASP_PROTEASE"/>
    <property type="match status" value="1"/>
</dbReference>
<name>A0A507C5M9_9FUNG</name>
<dbReference type="FunFam" id="3.10.20.370:FF:000001">
    <property type="entry name" value="Retrovirus-related Pol polyprotein from transposon 17.6-like protein"/>
    <property type="match status" value="1"/>
</dbReference>
<feature type="region of interest" description="Disordered" evidence="10">
    <location>
        <begin position="1729"/>
        <end position="1863"/>
    </location>
</feature>
<dbReference type="InterPro" id="IPR001969">
    <property type="entry name" value="Aspartic_peptidase_AS"/>
</dbReference>
<feature type="region of interest" description="Disordered" evidence="10">
    <location>
        <begin position="1501"/>
        <end position="1583"/>
    </location>
</feature>
<dbReference type="InterPro" id="IPR043502">
    <property type="entry name" value="DNA/RNA_pol_sf"/>
</dbReference>
<evidence type="ECO:0000256" key="9">
    <source>
        <dbReference type="ARBA" id="ARBA00022918"/>
    </source>
</evidence>
<evidence type="ECO:0000256" key="2">
    <source>
        <dbReference type="ARBA" id="ARBA00022670"/>
    </source>
</evidence>
<dbReference type="InterPro" id="IPR036397">
    <property type="entry name" value="RNaseH_sf"/>
</dbReference>
<feature type="compositionally biased region" description="Basic and acidic residues" evidence="10">
    <location>
        <begin position="1731"/>
        <end position="1744"/>
    </location>
</feature>
<evidence type="ECO:0000256" key="3">
    <source>
        <dbReference type="ARBA" id="ARBA00022679"/>
    </source>
</evidence>
<dbReference type="InterPro" id="IPR043128">
    <property type="entry name" value="Rev_trsase/Diguanyl_cyclase"/>
</dbReference>
<dbReference type="EC" id="2.7.7.49" evidence="1"/>
<evidence type="ECO:0000256" key="6">
    <source>
        <dbReference type="ARBA" id="ARBA00022750"/>
    </source>
</evidence>
<dbReference type="GeneID" id="42005331"/>
<dbReference type="GO" id="GO:0006508">
    <property type="term" value="P:proteolysis"/>
    <property type="evidence" value="ECO:0007669"/>
    <property type="project" value="UniProtKB-KW"/>
</dbReference>
<organism evidence="13 14">
    <name type="scientific">Synchytrium microbalum</name>
    <dbReference type="NCBI Taxonomy" id="1806994"/>
    <lineage>
        <taxon>Eukaryota</taxon>
        <taxon>Fungi</taxon>
        <taxon>Fungi incertae sedis</taxon>
        <taxon>Chytridiomycota</taxon>
        <taxon>Chytridiomycota incertae sedis</taxon>
        <taxon>Chytridiomycetes</taxon>
        <taxon>Synchytriales</taxon>
        <taxon>Synchytriaceae</taxon>
        <taxon>Synchytrium</taxon>
    </lineage>
</organism>
<keyword evidence="7" id="KW-0255">Endonuclease</keyword>
<dbReference type="Gene3D" id="3.30.420.10">
    <property type="entry name" value="Ribonuclease H-like superfamily/Ribonuclease H"/>
    <property type="match status" value="1"/>
</dbReference>
<keyword evidence="2" id="KW-0645">Protease</keyword>
<dbReference type="Gene3D" id="1.10.340.70">
    <property type="match status" value="1"/>
</dbReference>
<dbReference type="STRING" id="1806994.A0A507C5M9"/>
<reference evidence="13 14" key="1">
    <citation type="journal article" date="2019" name="Sci. Rep.">
        <title>Comparative genomics of chytrid fungi reveal insights into the obligate biotrophic and pathogenic lifestyle of Synchytrium endobioticum.</title>
        <authorList>
            <person name="van de Vossenberg B.T.L.H."/>
            <person name="Warris S."/>
            <person name="Nguyen H.D.T."/>
            <person name="van Gent-Pelzer M.P.E."/>
            <person name="Joly D.L."/>
            <person name="van de Geest H.C."/>
            <person name="Bonants P.J.M."/>
            <person name="Smith D.S."/>
            <person name="Levesque C.A."/>
            <person name="van der Lee T.A.J."/>
        </authorList>
    </citation>
    <scope>NUCLEOTIDE SEQUENCE [LARGE SCALE GENOMIC DNA]</scope>
    <source>
        <strain evidence="13 14">JEL517</strain>
    </source>
</reference>
<evidence type="ECO:0000313" key="13">
    <source>
        <dbReference type="EMBL" id="TPX32853.1"/>
    </source>
</evidence>
<dbReference type="Pfam" id="PF17917">
    <property type="entry name" value="RT_RNaseH"/>
    <property type="match status" value="1"/>
</dbReference>
<dbReference type="RefSeq" id="XP_031023990.1">
    <property type="nucleotide sequence ID" value="XM_031170034.1"/>
</dbReference>
<dbReference type="InterPro" id="IPR050951">
    <property type="entry name" value="Retrovirus_Pol_polyprotein"/>
</dbReference>
<feature type="compositionally biased region" description="Basic and acidic residues" evidence="10">
    <location>
        <begin position="1783"/>
        <end position="1833"/>
    </location>
</feature>
<dbReference type="Gene3D" id="2.40.70.10">
    <property type="entry name" value="Acid Proteases"/>
    <property type="match status" value="1"/>
</dbReference>
<keyword evidence="6" id="KW-0064">Aspartyl protease</keyword>
<dbReference type="GO" id="GO:0004190">
    <property type="term" value="F:aspartic-type endopeptidase activity"/>
    <property type="evidence" value="ECO:0007669"/>
    <property type="project" value="UniProtKB-KW"/>
</dbReference>
<dbReference type="Pfam" id="PF17921">
    <property type="entry name" value="Integrase_H2C2"/>
    <property type="match status" value="1"/>
</dbReference>
<dbReference type="GO" id="GO:0005634">
    <property type="term" value="C:nucleus"/>
    <property type="evidence" value="ECO:0007669"/>
    <property type="project" value="UniProtKB-ARBA"/>
</dbReference>
<dbReference type="EMBL" id="QEAO01000026">
    <property type="protein sequence ID" value="TPX32853.1"/>
    <property type="molecule type" value="Genomic_DNA"/>
</dbReference>
<keyword evidence="5" id="KW-0540">Nuclease</keyword>
<dbReference type="Pfam" id="PF00078">
    <property type="entry name" value="RVT_1"/>
    <property type="match status" value="1"/>
</dbReference>
<evidence type="ECO:0000313" key="14">
    <source>
        <dbReference type="Proteomes" id="UP000319731"/>
    </source>
</evidence>
<dbReference type="FunFam" id="3.30.70.270:FF:000020">
    <property type="entry name" value="Transposon Tf2-6 polyprotein-like Protein"/>
    <property type="match status" value="1"/>
</dbReference>
<dbReference type="CDD" id="cd09274">
    <property type="entry name" value="RNase_HI_RT_Ty3"/>
    <property type="match status" value="1"/>
</dbReference>
<dbReference type="PROSITE" id="PS50994">
    <property type="entry name" value="INTEGRASE"/>
    <property type="match status" value="1"/>
</dbReference>
<dbReference type="Gene3D" id="3.10.10.10">
    <property type="entry name" value="HIV Type 1 Reverse Transcriptase, subunit A, domain 1"/>
    <property type="match status" value="1"/>
</dbReference>
<feature type="domain" description="Integrase catalytic" evidence="12">
    <location>
        <begin position="1133"/>
        <end position="1298"/>
    </location>
</feature>
<dbReference type="PROSITE" id="PS50878">
    <property type="entry name" value="RT_POL"/>
    <property type="match status" value="1"/>
</dbReference>
<feature type="compositionally biased region" description="Low complexity" evidence="10">
    <location>
        <begin position="2066"/>
        <end position="2076"/>
    </location>
</feature>
<dbReference type="InterPro" id="IPR012337">
    <property type="entry name" value="RNaseH-like_sf"/>
</dbReference>
<dbReference type="GO" id="GO:0003964">
    <property type="term" value="F:RNA-directed DNA polymerase activity"/>
    <property type="evidence" value="ECO:0007669"/>
    <property type="project" value="UniProtKB-KW"/>
</dbReference>
<dbReference type="CDD" id="cd01647">
    <property type="entry name" value="RT_LTR"/>
    <property type="match status" value="1"/>
</dbReference>
<dbReference type="SUPFAM" id="SSF50630">
    <property type="entry name" value="Acid proteases"/>
    <property type="match status" value="1"/>
</dbReference>
<dbReference type="Pfam" id="PF00665">
    <property type="entry name" value="rve"/>
    <property type="match status" value="1"/>
</dbReference>
<feature type="compositionally biased region" description="Low complexity" evidence="10">
    <location>
        <begin position="1755"/>
        <end position="1766"/>
    </location>
</feature>
<dbReference type="InterPro" id="IPR021109">
    <property type="entry name" value="Peptidase_aspartic_dom_sf"/>
</dbReference>
<evidence type="ECO:0000256" key="5">
    <source>
        <dbReference type="ARBA" id="ARBA00022722"/>
    </source>
</evidence>
<dbReference type="InterPro" id="IPR041373">
    <property type="entry name" value="RT_RNaseH"/>
</dbReference>
<keyword evidence="14" id="KW-1185">Reference proteome</keyword>
<dbReference type="FunFam" id="3.10.10.10:FF:000002">
    <property type="entry name" value="Retrovirus-related Pol polyprotein from transposon 17.6-like protein"/>
    <property type="match status" value="1"/>
</dbReference>
<dbReference type="PANTHER" id="PTHR37984">
    <property type="entry name" value="PROTEIN CBG26694"/>
    <property type="match status" value="1"/>
</dbReference>
<dbReference type="InterPro" id="IPR041588">
    <property type="entry name" value="Integrase_H2C2"/>
</dbReference>
<evidence type="ECO:0000259" key="11">
    <source>
        <dbReference type="PROSITE" id="PS50878"/>
    </source>
</evidence>
<dbReference type="GO" id="GO:0004519">
    <property type="term" value="F:endonuclease activity"/>
    <property type="evidence" value="ECO:0007669"/>
    <property type="project" value="UniProtKB-KW"/>
</dbReference>
<dbReference type="GO" id="GO:0003676">
    <property type="term" value="F:nucleic acid binding"/>
    <property type="evidence" value="ECO:0007669"/>
    <property type="project" value="InterPro"/>
</dbReference>
<keyword evidence="4" id="KW-0548">Nucleotidyltransferase</keyword>
<protein>
    <recommendedName>
        <fullName evidence="1">RNA-directed DNA polymerase</fullName>
        <ecNumber evidence="1">2.7.7.49</ecNumber>
    </recommendedName>
</protein>
<evidence type="ECO:0000256" key="7">
    <source>
        <dbReference type="ARBA" id="ARBA00022759"/>
    </source>
</evidence>
<feature type="compositionally biased region" description="Basic and acidic residues" evidence="10">
    <location>
        <begin position="1841"/>
        <end position="1851"/>
    </location>
</feature>
<dbReference type="Pfam" id="PF13975">
    <property type="entry name" value="gag-asp_proteas"/>
    <property type="match status" value="1"/>
</dbReference>
<feature type="region of interest" description="Disordered" evidence="10">
    <location>
        <begin position="2053"/>
        <end position="2088"/>
    </location>
</feature>
<accession>A0A507C5M9</accession>
<dbReference type="FunFam" id="3.10.10.10:FF:000007">
    <property type="entry name" value="Retrovirus-related Pol polyprotein from transposon 17.6-like Protein"/>
    <property type="match status" value="1"/>
</dbReference>
<keyword evidence="9" id="KW-0695">RNA-directed DNA polymerase</keyword>
<feature type="compositionally biased region" description="Polar residues" evidence="10">
    <location>
        <begin position="1518"/>
        <end position="1549"/>
    </location>
</feature>
<evidence type="ECO:0000259" key="12">
    <source>
        <dbReference type="PROSITE" id="PS50994"/>
    </source>
</evidence>
<dbReference type="SUPFAM" id="SSF56672">
    <property type="entry name" value="DNA/RNA polymerases"/>
    <property type="match status" value="1"/>
</dbReference>
<evidence type="ECO:0000256" key="8">
    <source>
        <dbReference type="ARBA" id="ARBA00022801"/>
    </source>
</evidence>
<evidence type="ECO:0000256" key="10">
    <source>
        <dbReference type="SAM" id="MobiDB-lite"/>
    </source>
</evidence>
<dbReference type="Gene3D" id="3.30.70.270">
    <property type="match status" value="2"/>
</dbReference>
<dbReference type="OrthoDB" id="3250101at2759"/>
<proteinExistence type="predicted"/>
<feature type="domain" description="Reverse transcriptase" evidence="11">
    <location>
        <begin position="487"/>
        <end position="665"/>
    </location>
</feature>
<keyword evidence="3" id="KW-0808">Transferase</keyword>
<feature type="compositionally biased region" description="Basic residues" evidence="10">
    <location>
        <begin position="1558"/>
        <end position="1569"/>
    </location>
</feature>
<evidence type="ECO:0000256" key="4">
    <source>
        <dbReference type="ARBA" id="ARBA00022695"/>
    </source>
</evidence>
<sequence length="2088" mass="238184">MVVLSDATTPFIETTYAPVSYSGTVYTDYVDNSSLLSLSGSMPDVTFSHNATTVSATANLSKPILAPLLLPSTADNLFMVSLEEINMVKRPLGSYSNTRCFVRIRGNPVLCVIDSGASVTVMDYNCCQSHNLRISPWTGGHIRLAQGTAQAAPKGVCNFDMTIGKKRIRWEAIVLQNLTVPLLLGVDCLVHLRAKINFATSSMTFADDNTEFPLSLRKEQALTRLLEPKTELLRAINNVTIPARHQRIVEVIVMKSSPYFAAPVEGWVSSYEPFAAKYQVWTSNMLGCLSDGRMKVMLSNFSTHLVHISRNQVVALFDIAALLDFGESLNEIESFMLTPASDFELEELGLVAKIVELELSTLTLDRHESSITSNHHTFDSSNANWAWEKLEIPEFVTNEMDIEFVEGWPRGLKYEAIETRLAEDQCQQLKDLLFKYRRAFASNPDKPPMSLGTHQIDVASNRPIKTAPYRVPHDKRQYIKDRVQELLKNNIVQESRSPWSSPVVLVPKKDGTIRFCVDYRKLNAITVKDSYPLPLQQDLLDTIDKEFYSTLDLAAGYWQIPVAKEDVSKTAFVTHDGLYEFIRMPFGLTNAPATFQRFMDTVLSGLKWHNCLVYLDDIVIFSNTFDDHLKDVEKVLNRLVNAGLSLKASKCDFFAAEVEYLGHVVSRHGIKPGPRKIQAVKEFKVPSNQSDTRTFLGLCSYYRRFIPNLAAVAHPLLQLIKKEAKWEWTIKEQKAFELLKDLLTTEPVLAMPKSDREFIVQTDASIQGLGAVLSQLDEEKNERVIAYASRTLSPAERIWDTRELEALAVLWALELWAVYLSGRKVTVQTDHSALAWLLKIHQPNGRLHRWVMRLNEFDFTIVHRPGKHNANADALSRNPIDVTLMDVDTSHPATSARDFEYSENDLRYGTVPSTRYSLDADYYEQAFNAEQVEESLRMDMEQLERVEFNESIALQLLALEMNKDQHAPTKTWSFDADVFRSSVLEVQMADAYLSRLIIYISKQIMPSHSRKPLNDAVVANAKLYRVSGDGLLMKVMRFKREPEKEVGVLVLPTFHDEHPLPLHIEILKQFHDDNTAGHMGRNAMYERLKRRVYFPRMYKAVAQYVQTCEFCQLRKKPFDHRAGRMSSFPFDDQLSRPWIRVAMDLEGPLPKSDRGNTYILVVTCLFSKYPEAVPMPNKHGETVADAIMTVLMRHGIPLIIHSDRGSEFIWGGLELLEKRFGVKHTYSIVRYPQGNPYAERFNRWLIDWLSATSNQKYVSRKERFRKWERLLDPILFAYRTSIHSTTRETPFYLNHGRDAMLPFDVLSQPLTLKSFEDDSIEYKKSQIQYARDVAGKLKEAFDHARMMIREAQTFAKHIYDRDRHDVDFRTDDLVQRWVIASAQKKSTDPRGFRKLIGRWTGPFRILEQVNHVVYNIIPLNADAEVVPIRVHVTQIRPFLLRQKTWDGKSLPEFNDYAINEHGIPVLDMPDLDEDIENQLLEGMHFDGDEGNVENELARQEGTTTKGHNFDFGSKHTRNTNAEVKSGTERSGQSMNSELGSTSSLTDPIETTSNTSKGTSRRRSRQRTRRMVMEEDEKETERQIGASALGAGHTDVTKSTSSAETTTLDPERPLLNIHGNELAPREFYVKTNLPRTRGNKKQNWKFLRDEEIQLKPRQKVTRAAVLEEEEVDLPVFLLDSNVMLKHEVNVDSEILTKRGFRRSLDTLTTQLNIITIDSVTQLSLRMASLNTDEDHMNVDDERQPTEEGEVVNGQLNPSANNNNINSSLDERQIVNRHSATPPVTDRRERRRDDNNRRREDRNETGERRRDDRYDIDRRNDNRNDNNRNDMDRRTRNAPYIEGRNRRFNDDSSRNGGGNSGGNSMVHDYFQINSDRYGGHLGVHHTHIVNPLSDHSLKKEQLCVRPGAIRESGIPIVLLLGPDYCETCALMEHLIGPHGYCVKRPCSDRIPGTIPPSLIHFEPRNRSTWPSYLRLHPTYLSNLPDQSEALGNDTNPPMLLPPAPLNAELVNNTAANQTPLMNSAPPPVMSNVNPSSHPSQMPQQYGYAAPPLTQHVQHNGPYGAPTMQPQQQPYQYPQNTAYYGYPPPPR</sequence>
<comment type="caution">
    <text evidence="13">The sequence shown here is derived from an EMBL/GenBank/DDBJ whole genome shotgun (WGS) entry which is preliminary data.</text>
</comment>
<dbReference type="CDD" id="cd00303">
    <property type="entry name" value="retropepsin_like"/>
    <property type="match status" value="1"/>
</dbReference>